<dbReference type="InterPro" id="IPR011549">
    <property type="entry name" value="RibD_C"/>
</dbReference>
<evidence type="ECO:0000256" key="16">
    <source>
        <dbReference type="PIRSR" id="PIRSR006769-3"/>
    </source>
</evidence>
<feature type="domain" description="CMP/dCMP-type deaminase" evidence="17">
    <location>
        <begin position="12"/>
        <end position="136"/>
    </location>
</feature>
<keyword evidence="7 13" id="KW-0479">Metal-binding</keyword>
<feature type="binding site" evidence="16">
    <location>
        <position position="88"/>
    </location>
    <ligand>
        <name>Zn(2+)</name>
        <dbReference type="ChEBI" id="CHEBI:29105"/>
        <note>catalytic</note>
    </ligand>
</feature>
<dbReference type="GO" id="GO:0008835">
    <property type="term" value="F:diaminohydroxyphosphoribosylaminopyrimidine deaminase activity"/>
    <property type="evidence" value="ECO:0007669"/>
    <property type="project" value="UniProtKB-EC"/>
</dbReference>
<reference evidence="18 19" key="1">
    <citation type="submission" date="2019-02" db="EMBL/GenBank/DDBJ databases">
        <title>Deep-cultivation of Planctomycetes and their phenomic and genomic characterization uncovers novel biology.</title>
        <authorList>
            <person name="Wiegand S."/>
            <person name="Jogler M."/>
            <person name="Boedeker C."/>
            <person name="Pinto D."/>
            <person name="Vollmers J."/>
            <person name="Rivas-Marin E."/>
            <person name="Kohn T."/>
            <person name="Peeters S.H."/>
            <person name="Heuer A."/>
            <person name="Rast P."/>
            <person name="Oberbeckmann S."/>
            <person name="Bunk B."/>
            <person name="Jeske O."/>
            <person name="Meyerdierks A."/>
            <person name="Storesund J.E."/>
            <person name="Kallscheuer N."/>
            <person name="Luecker S."/>
            <person name="Lage O.M."/>
            <person name="Pohl T."/>
            <person name="Merkel B.J."/>
            <person name="Hornburger P."/>
            <person name="Mueller R.-W."/>
            <person name="Bruemmer F."/>
            <person name="Labrenz M."/>
            <person name="Spormann A.M."/>
            <person name="Op den Camp H."/>
            <person name="Overmann J."/>
            <person name="Amann R."/>
            <person name="Jetten M.S.M."/>
            <person name="Mascher T."/>
            <person name="Medema M.H."/>
            <person name="Devos D.P."/>
            <person name="Kaster A.-K."/>
            <person name="Ovreas L."/>
            <person name="Rohde M."/>
            <person name="Galperin M.Y."/>
            <person name="Jogler C."/>
        </authorList>
    </citation>
    <scope>NUCLEOTIDE SEQUENCE [LARGE SCALE GENOMIC DNA]</scope>
    <source>
        <strain evidence="18 19">SV_7m_r</strain>
    </source>
</reference>
<dbReference type="SUPFAM" id="SSF53597">
    <property type="entry name" value="Dihydrofolate reductase-like"/>
    <property type="match status" value="1"/>
</dbReference>
<comment type="pathway">
    <text evidence="2 13">Cofactor biosynthesis; riboflavin biosynthesis; 5-amino-6-(D-ribitylamino)uracil from GTP: step 2/4.</text>
</comment>
<feature type="binding site" evidence="15">
    <location>
        <position position="167"/>
    </location>
    <ligand>
        <name>substrate</name>
    </ligand>
</feature>
<dbReference type="Pfam" id="PF00383">
    <property type="entry name" value="dCMP_cyt_deam_1"/>
    <property type="match status" value="1"/>
</dbReference>
<keyword evidence="10 13" id="KW-0521">NADP</keyword>
<comment type="similarity">
    <text evidence="4 13">In the N-terminal section; belongs to the cytidine and deoxycytidylate deaminase family.</text>
</comment>
<dbReference type="InterPro" id="IPR004794">
    <property type="entry name" value="Eubact_RibD"/>
</dbReference>
<evidence type="ECO:0000256" key="8">
    <source>
        <dbReference type="ARBA" id="ARBA00022801"/>
    </source>
</evidence>
<feature type="binding site" evidence="15">
    <location>
        <position position="314"/>
    </location>
    <ligand>
        <name>substrate</name>
    </ligand>
</feature>
<accession>A0A517T1C4</accession>
<dbReference type="CDD" id="cd01284">
    <property type="entry name" value="Riboflavin_deaminase-reductase"/>
    <property type="match status" value="1"/>
</dbReference>
<dbReference type="Proteomes" id="UP000315003">
    <property type="component" value="Chromosome"/>
</dbReference>
<feature type="binding site" evidence="15">
    <location>
        <position position="209"/>
    </location>
    <ligand>
        <name>NADP(+)</name>
        <dbReference type="ChEBI" id="CHEBI:58349"/>
    </ligand>
</feature>
<gene>
    <name evidence="18" type="primary">ribD</name>
    <name evidence="18" type="ORF">SV7mr_47130</name>
</gene>
<dbReference type="GO" id="GO:0008270">
    <property type="term" value="F:zinc ion binding"/>
    <property type="evidence" value="ECO:0007669"/>
    <property type="project" value="InterPro"/>
</dbReference>
<dbReference type="OrthoDB" id="9800865at2"/>
<evidence type="ECO:0000256" key="7">
    <source>
        <dbReference type="ARBA" id="ARBA00022723"/>
    </source>
</evidence>
<name>A0A517T1C4_9BACT</name>
<dbReference type="NCBIfam" id="TIGR00326">
    <property type="entry name" value="eubact_ribD"/>
    <property type="match status" value="1"/>
</dbReference>
<evidence type="ECO:0000256" key="4">
    <source>
        <dbReference type="ARBA" id="ARBA00005259"/>
    </source>
</evidence>
<evidence type="ECO:0000256" key="2">
    <source>
        <dbReference type="ARBA" id="ARBA00004882"/>
    </source>
</evidence>
<feature type="binding site" evidence="15">
    <location>
        <position position="217"/>
    </location>
    <ligand>
        <name>substrate</name>
    </ligand>
</feature>
<evidence type="ECO:0000313" key="19">
    <source>
        <dbReference type="Proteomes" id="UP000315003"/>
    </source>
</evidence>
<feature type="binding site" evidence="15">
    <location>
        <position position="181"/>
    </location>
    <ligand>
        <name>substrate</name>
    </ligand>
</feature>
<dbReference type="GO" id="GO:0008703">
    <property type="term" value="F:5-amino-6-(5-phosphoribosylamino)uracil reductase activity"/>
    <property type="evidence" value="ECO:0007669"/>
    <property type="project" value="UniProtKB-EC"/>
</dbReference>
<dbReference type="InterPro" id="IPR016192">
    <property type="entry name" value="APOBEC/CMP_deaminase_Zn-bd"/>
</dbReference>
<dbReference type="AlphaFoldDB" id="A0A517T1C4"/>
<keyword evidence="12" id="KW-0511">Multifunctional enzyme</keyword>
<evidence type="ECO:0000256" key="3">
    <source>
        <dbReference type="ARBA" id="ARBA00004910"/>
    </source>
</evidence>
<dbReference type="InterPro" id="IPR016193">
    <property type="entry name" value="Cytidine_deaminase-like"/>
</dbReference>
<dbReference type="FunFam" id="3.40.140.10:FF:000025">
    <property type="entry name" value="Riboflavin biosynthesis protein RibD"/>
    <property type="match status" value="1"/>
</dbReference>
<dbReference type="PIRSF" id="PIRSF006769">
    <property type="entry name" value="RibD"/>
    <property type="match status" value="1"/>
</dbReference>
<dbReference type="InterPro" id="IPR050765">
    <property type="entry name" value="Riboflavin_Biosynth_HTPR"/>
</dbReference>
<comment type="catalytic activity">
    <reaction evidence="13">
        <text>5-amino-6-(5-phospho-D-ribitylamino)uracil + NADP(+) = 5-amino-6-(5-phospho-D-ribosylamino)uracil + NADPH + H(+)</text>
        <dbReference type="Rhea" id="RHEA:17845"/>
        <dbReference type="ChEBI" id="CHEBI:15378"/>
        <dbReference type="ChEBI" id="CHEBI:57783"/>
        <dbReference type="ChEBI" id="CHEBI:58349"/>
        <dbReference type="ChEBI" id="CHEBI:58421"/>
        <dbReference type="ChEBI" id="CHEBI:58453"/>
        <dbReference type="EC" id="1.1.1.193"/>
    </reaction>
</comment>
<dbReference type="SUPFAM" id="SSF53927">
    <property type="entry name" value="Cytidine deaminase-like"/>
    <property type="match status" value="1"/>
</dbReference>
<keyword evidence="8 13" id="KW-0378">Hydrolase</keyword>
<dbReference type="PROSITE" id="PS00903">
    <property type="entry name" value="CYT_DCMP_DEAMINASES_1"/>
    <property type="match status" value="1"/>
</dbReference>
<evidence type="ECO:0000256" key="12">
    <source>
        <dbReference type="ARBA" id="ARBA00023268"/>
    </source>
</evidence>
<proteinExistence type="inferred from homology"/>
<comment type="pathway">
    <text evidence="3 13">Cofactor biosynthesis; riboflavin biosynthesis; 5-amino-6-(D-ribitylamino)uracil from GTP: step 3/4.</text>
</comment>
<dbReference type="EMBL" id="CP036272">
    <property type="protein sequence ID" value="QDT62166.1"/>
    <property type="molecule type" value="Genomic_DNA"/>
</dbReference>
<comment type="cofactor">
    <cofactor evidence="13 16">
        <name>Zn(2+)</name>
        <dbReference type="ChEBI" id="CHEBI:29105"/>
    </cofactor>
    <text evidence="13 16">Binds 1 zinc ion.</text>
</comment>
<dbReference type="Pfam" id="PF01872">
    <property type="entry name" value="RibD_C"/>
    <property type="match status" value="1"/>
</dbReference>
<dbReference type="GO" id="GO:0009231">
    <property type="term" value="P:riboflavin biosynthetic process"/>
    <property type="evidence" value="ECO:0007669"/>
    <property type="project" value="UniProtKB-UniPathway"/>
</dbReference>
<evidence type="ECO:0000256" key="15">
    <source>
        <dbReference type="PIRSR" id="PIRSR006769-2"/>
    </source>
</evidence>
<dbReference type="Gene3D" id="3.40.430.10">
    <property type="entry name" value="Dihydrofolate Reductase, subunit A"/>
    <property type="match status" value="1"/>
</dbReference>
<evidence type="ECO:0000256" key="1">
    <source>
        <dbReference type="ARBA" id="ARBA00002151"/>
    </source>
</evidence>
<evidence type="ECO:0000256" key="11">
    <source>
        <dbReference type="ARBA" id="ARBA00023002"/>
    </source>
</evidence>
<feature type="binding site" evidence="15">
    <location>
        <position position="213"/>
    </location>
    <ligand>
        <name>NADP(+)</name>
        <dbReference type="ChEBI" id="CHEBI:58349"/>
    </ligand>
</feature>
<dbReference type="GO" id="GO:0050661">
    <property type="term" value="F:NADP binding"/>
    <property type="evidence" value="ECO:0007669"/>
    <property type="project" value="InterPro"/>
</dbReference>
<feature type="active site" description="Proton donor" evidence="14">
    <location>
        <position position="63"/>
    </location>
</feature>
<feature type="binding site" evidence="15">
    <location>
        <position position="197"/>
    </location>
    <ligand>
        <name>substrate</name>
    </ligand>
</feature>
<evidence type="ECO:0000256" key="10">
    <source>
        <dbReference type="ARBA" id="ARBA00022857"/>
    </source>
</evidence>
<protein>
    <recommendedName>
        <fullName evidence="13">Riboflavin biosynthesis protein RibD</fullName>
    </recommendedName>
    <domain>
        <recommendedName>
            <fullName evidence="13">Diaminohydroxyphosphoribosylaminopyrimidine deaminase</fullName>
            <shortName evidence="13">DRAP deaminase</shortName>
            <ecNumber evidence="13">3.5.4.26</ecNumber>
        </recommendedName>
        <alternativeName>
            <fullName evidence="13">Riboflavin-specific deaminase</fullName>
        </alternativeName>
    </domain>
    <domain>
        <recommendedName>
            <fullName evidence="13">5-amino-6-(5-phosphoribosylamino)uracil reductase</fullName>
            <ecNumber evidence="13">1.1.1.193</ecNumber>
        </recommendedName>
        <alternativeName>
            <fullName evidence="13">HTP reductase</fullName>
        </alternativeName>
    </domain>
</protein>
<evidence type="ECO:0000256" key="13">
    <source>
        <dbReference type="PIRNR" id="PIRNR006769"/>
    </source>
</evidence>
<feature type="binding site" evidence="16">
    <location>
        <position position="61"/>
    </location>
    <ligand>
        <name>Zn(2+)</name>
        <dbReference type="ChEBI" id="CHEBI:29105"/>
        <note>catalytic</note>
    </ligand>
</feature>
<dbReference type="PANTHER" id="PTHR38011">
    <property type="entry name" value="DIHYDROFOLATE REDUCTASE FAMILY PROTEIN (AFU_ORTHOLOGUE AFUA_8G06820)"/>
    <property type="match status" value="1"/>
</dbReference>
<feature type="binding site" evidence="15">
    <location>
        <position position="183"/>
    </location>
    <ligand>
        <name>substrate</name>
    </ligand>
</feature>
<evidence type="ECO:0000256" key="5">
    <source>
        <dbReference type="ARBA" id="ARBA00007417"/>
    </source>
</evidence>
<feature type="binding site" evidence="15">
    <location>
        <position position="220"/>
    </location>
    <ligand>
        <name>substrate</name>
    </ligand>
</feature>
<dbReference type="InterPro" id="IPR002125">
    <property type="entry name" value="CMP_dCMP_dom"/>
</dbReference>
<comment type="similarity">
    <text evidence="5 13">In the C-terminal section; belongs to the HTP reductase family.</text>
</comment>
<evidence type="ECO:0000256" key="9">
    <source>
        <dbReference type="ARBA" id="ARBA00022833"/>
    </source>
</evidence>
<evidence type="ECO:0000256" key="14">
    <source>
        <dbReference type="PIRSR" id="PIRSR006769-1"/>
    </source>
</evidence>
<evidence type="ECO:0000259" key="17">
    <source>
        <dbReference type="PROSITE" id="PS51747"/>
    </source>
</evidence>
<feature type="binding site" evidence="15">
    <location>
        <begin position="316"/>
        <end position="322"/>
    </location>
    <ligand>
        <name>NADP(+)</name>
        <dbReference type="ChEBI" id="CHEBI:58349"/>
    </ligand>
</feature>
<evidence type="ECO:0000313" key="18">
    <source>
        <dbReference type="EMBL" id="QDT62166.1"/>
    </source>
</evidence>
<keyword evidence="11 13" id="KW-0560">Oxidoreductase</keyword>
<evidence type="ECO:0000256" key="6">
    <source>
        <dbReference type="ARBA" id="ARBA00022619"/>
    </source>
</evidence>
<dbReference type="PROSITE" id="PS51747">
    <property type="entry name" value="CYT_DCMP_DEAMINASES_2"/>
    <property type="match status" value="1"/>
</dbReference>
<sequence length="385" mass="41352">MDSKANQEPAACSDEHWMQIALSLAARGQGAVEPNPMVGCVLVKDQQLIGQGYHHAFGLDHAEVDALKSLASAAEAEGATAYVTLEPCCHHGKTPPCSEALIAAKVRRVVIALADPFPKVSGGGIEQLKQAGIDVTLGVLQQQAEALNAPYLKLVRTGMPWVIAKWAMTADGKIATVMGESQWITGQQSRHQVHLLRSRVDAIVVGMGTVAADDPLLTARINNQESQSVQPARVAQRIVLCHKRLPSSDAKLMQTATKIPTWLYCSPLVDSEQLRVLQEMGAQAVSLSTSDQSLMVRELLTKLGDAKLSNIMIEGGGELLGSFIHTQHCLIDECHVYVGATLFGGKQASGPIAGLGLPHLDQAPRFDLQSVDSFGQDVRMILRRI</sequence>
<dbReference type="EC" id="1.1.1.193" evidence="13"/>
<comment type="catalytic activity">
    <reaction evidence="13">
        <text>2,5-diamino-6-hydroxy-4-(5-phosphoribosylamino)-pyrimidine + H2O + H(+) = 5-amino-6-(5-phospho-D-ribosylamino)uracil + NH4(+)</text>
        <dbReference type="Rhea" id="RHEA:21868"/>
        <dbReference type="ChEBI" id="CHEBI:15377"/>
        <dbReference type="ChEBI" id="CHEBI:15378"/>
        <dbReference type="ChEBI" id="CHEBI:28938"/>
        <dbReference type="ChEBI" id="CHEBI:58453"/>
        <dbReference type="ChEBI" id="CHEBI:58614"/>
        <dbReference type="EC" id="3.5.4.26"/>
    </reaction>
</comment>
<dbReference type="Gene3D" id="3.40.140.10">
    <property type="entry name" value="Cytidine Deaminase, domain 2"/>
    <property type="match status" value="1"/>
</dbReference>
<feature type="binding site" evidence="16">
    <location>
        <position position="97"/>
    </location>
    <ligand>
        <name>Zn(2+)</name>
        <dbReference type="ChEBI" id="CHEBI:29105"/>
        <note>catalytic</note>
    </ligand>
</feature>
<dbReference type="EC" id="3.5.4.26" evidence="13"/>
<comment type="function">
    <text evidence="1 13">Converts 2,5-diamino-6-(ribosylamino)-4(3h)-pyrimidinone 5'-phosphate into 5-amino-6-(ribosylamino)-2,4(1h,3h)-pyrimidinedione 5'-phosphate.</text>
</comment>
<dbReference type="NCBIfam" id="TIGR00227">
    <property type="entry name" value="ribD_Cterm"/>
    <property type="match status" value="1"/>
</dbReference>
<keyword evidence="19" id="KW-1185">Reference proteome</keyword>
<dbReference type="InterPro" id="IPR024072">
    <property type="entry name" value="DHFR-like_dom_sf"/>
</dbReference>
<keyword evidence="6 13" id="KW-0686">Riboflavin biosynthesis</keyword>
<dbReference type="InterPro" id="IPR002734">
    <property type="entry name" value="RibDG_C"/>
</dbReference>
<organism evidence="18 19">
    <name type="scientific">Stieleria bergensis</name>
    <dbReference type="NCBI Taxonomy" id="2528025"/>
    <lineage>
        <taxon>Bacteria</taxon>
        <taxon>Pseudomonadati</taxon>
        <taxon>Planctomycetota</taxon>
        <taxon>Planctomycetia</taxon>
        <taxon>Pirellulales</taxon>
        <taxon>Pirellulaceae</taxon>
        <taxon>Stieleria</taxon>
    </lineage>
</organism>
<dbReference type="UniPathway" id="UPA00275">
    <property type="reaction ID" value="UER00401"/>
</dbReference>
<keyword evidence="9 13" id="KW-0862">Zinc</keyword>
<dbReference type="PANTHER" id="PTHR38011:SF7">
    <property type="entry name" value="2,5-DIAMINO-6-RIBOSYLAMINO-4(3H)-PYRIMIDINONE 5'-PHOSPHATE REDUCTASE"/>
    <property type="match status" value="1"/>
</dbReference>